<evidence type="ECO:0000313" key="1">
    <source>
        <dbReference type="EMBL" id="KMZ57724.1"/>
    </source>
</evidence>
<proteinExistence type="predicted"/>
<evidence type="ECO:0000313" key="2">
    <source>
        <dbReference type="Proteomes" id="UP000036987"/>
    </source>
</evidence>
<keyword evidence="2" id="KW-1185">Reference proteome</keyword>
<dbReference type="AlphaFoldDB" id="A0A0K9NLT0"/>
<protein>
    <submittedName>
        <fullName evidence="1">Uncharacterized protein</fullName>
    </submittedName>
</protein>
<dbReference type="Proteomes" id="UP000036987">
    <property type="component" value="Unassembled WGS sequence"/>
</dbReference>
<gene>
    <name evidence="1" type="ORF">ZOSMA_82G00360</name>
</gene>
<reference evidence="2" key="1">
    <citation type="journal article" date="2016" name="Nature">
        <title>The genome of the seagrass Zostera marina reveals angiosperm adaptation to the sea.</title>
        <authorList>
            <person name="Olsen J.L."/>
            <person name="Rouze P."/>
            <person name="Verhelst B."/>
            <person name="Lin Y.-C."/>
            <person name="Bayer T."/>
            <person name="Collen J."/>
            <person name="Dattolo E."/>
            <person name="De Paoli E."/>
            <person name="Dittami S."/>
            <person name="Maumus F."/>
            <person name="Michel G."/>
            <person name="Kersting A."/>
            <person name="Lauritano C."/>
            <person name="Lohaus R."/>
            <person name="Toepel M."/>
            <person name="Tonon T."/>
            <person name="Vanneste K."/>
            <person name="Amirebrahimi M."/>
            <person name="Brakel J."/>
            <person name="Bostroem C."/>
            <person name="Chovatia M."/>
            <person name="Grimwood J."/>
            <person name="Jenkins J.W."/>
            <person name="Jueterbock A."/>
            <person name="Mraz A."/>
            <person name="Stam W.T."/>
            <person name="Tice H."/>
            <person name="Bornberg-Bauer E."/>
            <person name="Green P.J."/>
            <person name="Pearson G.A."/>
            <person name="Procaccini G."/>
            <person name="Duarte C.M."/>
            <person name="Schmutz J."/>
            <person name="Reusch T.B.H."/>
            <person name="Van de Peer Y."/>
        </authorList>
    </citation>
    <scope>NUCLEOTIDE SEQUENCE [LARGE SCALE GENOMIC DNA]</scope>
    <source>
        <strain evidence="2">cv. Finnish</strain>
    </source>
</reference>
<dbReference type="EMBL" id="LFYR01002027">
    <property type="protein sequence ID" value="KMZ57724.1"/>
    <property type="molecule type" value="Genomic_DNA"/>
</dbReference>
<name>A0A0K9NLT0_ZOSMR</name>
<organism evidence="1 2">
    <name type="scientific">Zostera marina</name>
    <name type="common">Eelgrass</name>
    <dbReference type="NCBI Taxonomy" id="29655"/>
    <lineage>
        <taxon>Eukaryota</taxon>
        <taxon>Viridiplantae</taxon>
        <taxon>Streptophyta</taxon>
        <taxon>Embryophyta</taxon>
        <taxon>Tracheophyta</taxon>
        <taxon>Spermatophyta</taxon>
        <taxon>Magnoliopsida</taxon>
        <taxon>Liliopsida</taxon>
        <taxon>Zosteraceae</taxon>
        <taxon>Zostera</taxon>
    </lineage>
</organism>
<sequence length="128" mass="14655">MSRYHYQAEWRELICVSKKKNINISDLINVTNDEDLPALKPLKKGVSSHVDSNSRIALEGLTNKQYMRNTGDINNGRILGTKPWEHFDRIINQQKAPTDMFSKSQTDDWSQHQLSGVSDFSLKSDVGY</sequence>
<comment type="caution">
    <text evidence="1">The sequence shown here is derived from an EMBL/GenBank/DDBJ whole genome shotgun (WGS) entry which is preliminary data.</text>
</comment>
<accession>A0A0K9NLT0</accession>